<organism evidence="2 3">
    <name type="scientific">Eumeta variegata</name>
    <name type="common">Bagworm moth</name>
    <name type="synonym">Eumeta japonica</name>
    <dbReference type="NCBI Taxonomy" id="151549"/>
    <lineage>
        <taxon>Eukaryota</taxon>
        <taxon>Metazoa</taxon>
        <taxon>Ecdysozoa</taxon>
        <taxon>Arthropoda</taxon>
        <taxon>Hexapoda</taxon>
        <taxon>Insecta</taxon>
        <taxon>Pterygota</taxon>
        <taxon>Neoptera</taxon>
        <taxon>Endopterygota</taxon>
        <taxon>Lepidoptera</taxon>
        <taxon>Glossata</taxon>
        <taxon>Ditrysia</taxon>
        <taxon>Tineoidea</taxon>
        <taxon>Psychidae</taxon>
        <taxon>Oiketicinae</taxon>
        <taxon>Eumeta</taxon>
    </lineage>
</organism>
<comment type="caution">
    <text evidence="2">The sequence shown here is derived from an EMBL/GenBank/DDBJ whole genome shotgun (WGS) entry which is preliminary data.</text>
</comment>
<gene>
    <name evidence="2" type="ORF">EVAR_81455_1</name>
</gene>
<keyword evidence="3" id="KW-1185">Reference proteome</keyword>
<evidence type="ECO:0000256" key="1">
    <source>
        <dbReference type="SAM" id="MobiDB-lite"/>
    </source>
</evidence>
<dbReference type="AlphaFoldDB" id="A0A4C1W1T6"/>
<evidence type="ECO:0000313" key="2">
    <source>
        <dbReference type="EMBL" id="GBP44134.1"/>
    </source>
</evidence>
<name>A0A4C1W1T6_EUMVA</name>
<evidence type="ECO:0000313" key="3">
    <source>
        <dbReference type="Proteomes" id="UP000299102"/>
    </source>
</evidence>
<accession>A0A4C1W1T6</accession>
<dbReference type="Proteomes" id="UP000299102">
    <property type="component" value="Unassembled WGS sequence"/>
</dbReference>
<dbReference type="EMBL" id="BGZK01000447">
    <property type="protein sequence ID" value="GBP44134.1"/>
    <property type="molecule type" value="Genomic_DNA"/>
</dbReference>
<feature type="region of interest" description="Disordered" evidence="1">
    <location>
        <begin position="97"/>
        <end position="141"/>
    </location>
</feature>
<proteinExistence type="predicted"/>
<reference evidence="2 3" key="1">
    <citation type="journal article" date="2019" name="Commun. Biol.">
        <title>The bagworm genome reveals a unique fibroin gene that provides high tensile strength.</title>
        <authorList>
            <person name="Kono N."/>
            <person name="Nakamura H."/>
            <person name="Ohtoshi R."/>
            <person name="Tomita M."/>
            <person name="Numata K."/>
            <person name="Arakawa K."/>
        </authorList>
    </citation>
    <scope>NUCLEOTIDE SEQUENCE [LARGE SCALE GENOMIC DNA]</scope>
</reference>
<protein>
    <submittedName>
        <fullName evidence="2">Uncharacterized protein</fullName>
    </submittedName>
</protein>
<feature type="compositionally biased region" description="Basic and acidic residues" evidence="1">
    <location>
        <begin position="97"/>
        <end position="112"/>
    </location>
</feature>
<sequence length="141" mass="15781">MHSPRTDTVSAGPVGAHRSLRHKLTYCELSLTTRFTWICFGVASPPARGRRLSEYDMDTSILVAATCGATRAQTPPRRASHRKAYVALRHRFVQSEEMGRDISRRASHETVSTRRHTPGTRESRRVATARRGRRVGAGGRQ</sequence>